<sequence>MKLAAMRSEVQECERRLQGLALAGSEGSGGADPASEVGARAGAERVRWQRERERQRRDQLLRDIACLAVLETS</sequence>
<evidence type="ECO:0000256" key="1">
    <source>
        <dbReference type="SAM" id="MobiDB-lite"/>
    </source>
</evidence>
<dbReference type="EMBL" id="QOQW01000018">
    <property type="protein sequence ID" value="RCK78809.1"/>
    <property type="molecule type" value="Genomic_DNA"/>
</dbReference>
<dbReference type="AlphaFoldDB" id="A0A367ZM32"/>
<name>A0A367ZM32_9BACT</name>
<comment type="caution">
    <text evidence="2">The sequence shown here is derived from an EMBL/GenBank/DDBJ whole genome shotgun (WGS) entry which is preliminary data.</text>
</comment>
<evidence type="ECO:0000313" key="3">
    <source>
        <dbReference type="Proteomes" id="UP000252355"/>
    </source>
</evidence>
<accession>A0A367ZM32</accession>
<organism evidence="2 3">
    <name type="scientific">Candidatus Ozemobacter sibiricus</name>
    <dbReference type="NCBI Taxonomy" id="2268124"/>
    <lineage>
        <taxon>Bacteria</taxon>
        <taxon>Candidatus Ozemobacteria</taxon>
        <taxon>Candidatus Ozemobacterales</taxon>
        <taxon>Candidatus Ozemobacteraceae</taxon>
        <taxon>Candidatus Ozemobacter</taxon>
    </lineage>
</organism>
<gene>
    <name evidence="2" type="ORF">OZSIB_0959</name>
</gene>
<evidence type="ECO:0000313" key="2">
    <source>
        <dbReference type="EMBL" id="RCK78809.1"/>
    </source>
</evidence>
<dbReference type="Proteomes" id="UP000252355">
    <property type="component" value="Unassembled WGS sequence"/>
</dbReference>
<protein>
    <submittedName>
        <fullName evidence="2">Uncharacterized protein</fullName>
    </submittedName>
</protein>
<feature type="region of interest" description="Disordered" evidence="1">
    <location>
        <begin position="21"/>
        <end position="46"/>
    </location>
</feature>
<reference evidence="2 3" key="1">
    <citation type="submission" date="2018-05" db="EMBL/GenBank/DDBJ databases">
        <title>A metagenomic window into the 2 km-deep terrestrial subsurface aquifer revealed taxonomically and functionally diverse microbial community comprising novel uncultured bacterial lineages.</title>
        <authorList>
            <person name="Kadnikov V.V."/>
            <person name="Mardanov A.V."/>
            <person name="Beletsky A.V."/>
            <person name="Banks D."/>
            <person name="Pimenov N.V."/>
            <person name="Frank Y.A."/>
            <person name="Karnachuk O.V."/>
            <person name="Ravin N.V."/>
        </authorList>
    </citation>
    <scope>NUCLEOTIDE SEQUENCE [LARGE SCALE GENOMIC DNA]</scope>
    <source>
        <strain evidence="2">BY5</strain>
    </source>
</reference>
<proteinExistence type="predicted"/>